<accession>A0ABP3AIR8</accession>
<organism evidence="1 2">
    <name type="scientific">Mycobacterium ulcerans str. Harvey</name>
    <dbReference type="NCBI Taxonomy" id="1299332"/>
    <lineage>
        <taxon>Bacteria</taxon>
        <taxon>Bacillati</taxon>
        <taxon>Actinomycetota</taxon>
        <taxon>Actinomycetes</taxon>
        <taxon>Mycobacteriales</taxon>
        <taxon>Mycobacteriaceae</taxon>
        <taxon>Mycobacterium</taxon>
        <taxon>Mycobacterium ulcerans group</taxon>
    </lineage>
</organism>
<evidence type="ECO:0000313" key="1">
    <source>
        <dbReference type="EMBL" id="EUA89997.1"/>
    </source>
</evidence>
<dbReference type="EMBL" id="JAOL01000113">
    <property type="protein sequence ID" value="EUA89997.1"/>
    <property type="molecule type" value="Genomic_DNA"/>
</dbReference>
<sequence>MESLIYDGTPRHLGADFVAKLAVRLFPDRPLDADPTVEGGQGDCRGKGVSGLIGPVCRAGKVA</sequence>
<protein>
    <submittedName>
        <fullName evidence="1">Uncharacterized protein</fullName>
    </submittedName>
</protein>
<proteinExistence type="predicted"/>
<reference evidence="1 2" key="1">
    <citation type="submission" date="2014-01" db="EMBL/GenBank/DDBJ databases">
        <authorList>
            <person name="Dobos K."/>
            <person name="Lenaerts A."/>
            <person name="Ordway D."/>
            <person name="DeGroote M.A."/>
            <person name="Parker T."/>
            <person name="Sizemore C."/>
            <person name="Tallon L.J."/>
            <person name="Sadzewicz L.K."/>
            <person name="Sengamalay N."/>
            <person name="Fraser C.M."/>
            <person name="Hine E."/>
            <person name="Shefchek K.A."/>
            <person name="Das S.P."/>
            <person name="Tettelin H."/>
        </authorList>
    </citation>
    <scope>NUCLEOTIDE SEQUENCE [LARGE SCALE GENOMIC DNA]</scope>
    <source>
        <strain evidence="1 2">Harvey</strain>
    </source>
</reference>
<comment type="caution">
    <text evidence="1">The sequence shown here is derived from an EMBL/GenBank/DDBJ whole genome shotgun (WGS) entry which is preliminary data.</text>
</comment>
<name>A0ABP3AIR8_MYCUL</name>
<dbReference type="Proteomes" id="UP000020681">
    <property type="component" value="Unassembled WGS sequence"/>
</dbReference>
<evidence type="ECO:0000313" key="2">
    <source>
        <dbReference type="Proteomes" id="UP000020681"/>
    </source>
</evidence>
<keyword evidence="2" id="KW-1185">Reference proteome</keyword>
<gene>
    <name evidence="1" type="ORF">I551_3474</name>
</gene>